<evidence type="ECO:0000313" key="3">
    <source>
        <dbReference type="Proteomes" id="UP000033187"/>
    </source>
</evidence>
<keyword evidence="1" id="KW-0732">Signal</keyword>
<gene>
    <name evidence="2" type="ORF">YBN1229_v1_0063</name>
</gene>
<accession>A0A0D6J9C1</accession>
<dbReference type="KEGG" id="fil:BN1229_v1_0061"/>
<feature type="signal peptide" evidence="1">
    <location>
        <begin position="1"/>
        <end position="23"/>
    </location>
</feature>
<sequence>MVRLFTIFMLSALSMMTAFSAMADEGHGPSVGAKGMAGALGVFSFKPDDWKRGEMTYWSDTDGVNPGAAGCHVGTDKDGNPNGRMFGEACLSDTLLVESNPGVDVVHAHSDDVGHPDKFDCDVWCKGQGSAKGICVAAPAPPCAASAKCSCE</sequence>
<dbReference type="AlphaFoldDB" id="A0A0D6J9C1"/>
<keyword evidence="3" id="KW-1185">Reference proteome</keyword>
<dbReference type="RefSeq" id="WP_046475256.1">
    <property type="nucleotide sequence ID" value="NZ_LN829118.1"/>
</dbReference>
<dbReference type="OrthoDB" id="6260973at2"/>
<feature type="chain" id="PRO_5002306052" evidence="1">
    <location>
        <begin position="24"/>
        <end position="152"/>
    </location>
</feature>
<proteinExistence type="predicted"/>
<evidence type="ECO:0000256" key="1">
    <source>
        <dbReference type="SAM" id="SignalP"/>
    </source>
</evidence>
<dbReference type="KEGG" id="fiy:BN1229_v1_0063"/>
<reference evidence="3" key="1">
    <citation type="submission" date="2015-02" db="EMBL/GenBank/DDBJ databases">
        <authorList>
            <person name="Chooi Y.-H."/>
        </authorList>
    </citation>
    <scope>NUCLEOTIDE SEQUENCE [LARGE SCALE GENOMIC DNA]</scope>
    <source>
        <strain evidence="3">strain Y</strain>
    </source>
</reference>
<organism evidence="2 3">
    <name type="scientific">Candidatus Filomicrobium marinum</name>
    <dbReference type="NCBI Taxonomy" id="1608628"/>
    <lineage>
        <taxon>Bacteria</taxon>
        <taxon>Pseudomonadati</taxon>
        <taxon>Pseudomonadota</taxon>
        <taxon>Alphaproteobacteria</taxon>
        <taxon>Hyphomicrobiales</taxon>
        <taxon>Hyphomicrobiaceae</taxon>
        <taxon>Filomicrobium</taxon>
    </lineage>
</organism>
<dbReference type="Proteomes" id="UP000033187">
    <property type="component" value="Chromosome 1"/>
</dbReference>
<name>A0A0D6J9C1_9HYPH</name>
<dbReference type="EMBL" id="LN829119">
    <property type="protein sequence ID" value="CPR14775.1"/>
    <property type="molecule type" value="Genomic_DNA"/>
</dbReference>
<evidence type="ECO:0000313" key="2">
    <source>
        <dbReference type="EMBL" id="CPR14775.1"/>
    </source>
</evidence>
<protein>
    <submittedName>
        <fullName evidence="2">Uncharacterized protein</fullName>
    </submittedName>
</protein>